<comment type="caution">
    <text evidence="2">The sequence shown here is derived from an EMBL/GenBank/DDBJ whole genome shotgun (WGS) entry which is preliminary data.</text>
</comment>
<organism evidence="2 3">
    <name type="scientific">Actinomadura pelletieri DSM 43383</name>
    <dbReference type="NCBI Taxonomy" id="1120940"/>
    <lineage>
        <taxon>Bacteria</taxon>
        <taxon>Bacillati</taxon>
        <taxon>Actinomycetota</taxon>
        <taxon>Actinomycetes</taxon>
        <taxon>Streptosporangiales</taxon>
        <taxon>Thermomonosporaceae</taxon>
        <taxon>Actinomadura</taxon>
    </lineage>
</organism>
<proteinExistence type="predicted"/>
<accession>A0A495QS83</accession>
<keyword evidence="3" id="KW-1185">Reference proteome</keyword>
<feature type="region of interest" description="Disordered" evidence="1">
    <location>
        <begin position="306"/>
        <end position="343"/>
    </location>
</feature>
<name>A0A495QS83_9ACTN</name>
<evidence type="ECO:0000256" key="1">
    <source>
        <dbReference type="SAM" id="MobiDB-lite"/>
    </source>
</evidence>
<dbReference type="EMBL" id="RBWU01000002">
    <property type="protein sequence ID" value="RKS76370.1"/>
    <property type="molecule type" value="Genomic_DNA"/>
</dbReference>
<feature type="compositionally biased region" description="Polar residues" evidence="1">
    <location>
        <begin position="311"/>
        <end position="326"/>
    </location>
</feature>
<evidence type="ECO:0000313" key="3">
    <source>
        <dbReference type="Proteomes" id="UP000274601"/>
    </source>
</evidence>
<reference evidence="2 3" key="1">
    <citation type="submission" date="2018-10" db="EMBL/GenBank/DDBJ databases">
        <title>Genomic Encyclopedia of Archaeal and Bacterial Type Strains, Phase II (KMG-II): from individual species to whole genera.</title>
        <authorList>
            <person name="Goeker M."/>
        </authorList>
    </citation>
    <scope>NUCLEOTIDE SEQUENCE [LARGE SCALE GENOMIC DNA]</scope>
    <source>
        <strain evidence="2 3">DSM 43383</strain>
    </source>
</reference>
<dbReference type="AlphaFoldDB" id="A0A495QS83"/>
<feature type="region of interest" description="Disordered" evidence="1">
    <location>
        <begin position="56"/>
        <end position="77"/>
    </location>
</feature>
<dbReference type="Proteomes" id="UP000274601">
    <property type="component" value="Unassembled WGS sequence"/>
</dbReference>
<sequence length="362" mass="38240">MKRAESNRRLRVITVSVVLLAAFAIIPTVAVRAARGCTCAAAAQCPQAYVHGEPGARGGPAARMVPSAGDPAHSPHASSMLGAEGVVLKISFYRGIGAGVTSSYSRDGFGLTFETGVGVGGSFSAGTSTGRPDAGLSFEGRASMKSGFGHVRLPDFGATLAQDGRLQAYMDAKTGNFRTRFRSKPVHVYGEGSDLETKAPETRRSWSLGTEFKLAAARTMWFSWSGVLDLVRGMFDTPLGGRGSRAPPATSLGLPVYAVALGGANVRPPFSVRHQGAEFRAAVADRFCAPKEFRAVHASRGVMMRRFIQRRGTSGARTPRSPNSPRGRSHQTKSEENHSPPGIIGVFNAVAQNAIRPKGGIQ</sequence>
<evidence type="ECO:0000313" key="2">
    <source>
        <dbReference type="EMBL" id="RKS76370.1"/>
    </source>
</evidence>
<gene>
    <name evidence="2" type="ORF">BZB76_1724</name>
</gene>
<protein>
    <submittedName>
        <fullName evidence="2">Uncharacterized protein</fullName>
    </submittedName>
</protein>